<feature type="compositionally biased region" description="Gly residues" evidence="1">
    <location>
        <begin position="159"/>
        <end position="171"/>
    </location>
</feature>
<evidence type="ECO:0000313" key="2">
    <source>
        <dbReference type="EMBL" id="RMZ08564.1"/>
    </source>
</evidence>
<dbReference type="AlphaFoldDB" id="A0A3M7H5H1"/>
<feature type="compositionally biased region" description="Low complexity" evidence="1">
    <location>
        <begin position="119"/>
        <end position="134"/>
    </location>
</feature>
<gene>
    <name evidence="2" type="ORF">D0860_04597</name>
</gene>
<feature type="region of interest" description="Disordered" evidence="1">
    <location>
        <begin position="65"/>
        <end position="202"/>
    </location>
</feature>
<name>A0A3M7H5H1_HORWE</name>
<sequence>MTPADRIGDVLHDLDNAEYPPGSHASTDNRDTYIGNVSVSLAYHPFLLVGQANAYRYKAPERTAHEMDSPTLGGGDTAGYNPGTSTGRYVGDNTRECGDVQDAQDLDTPTRSDRPVAGDSSYSSPDSDSFATSDNDGRRIGTMSTGVSATDSTPYAGGTEYGSGMTGGPGLGNKTSNDESEVDSSATRFGSHGDTSSYSGGTEYGSGMTGGAGTFGLMFVLRAGNKTSGSMEHDSTMGKLMEMSGKVMHKDGLVEKGHARREAAGAFDERP</sequence>
<protein>
    <submittedName>
        <fullName evidence="2">Uncharacterized protein</fullName>
    </submittedName>
</protein>
<evidence type="ECO:0000313" key="3">
    <source>
        <dbReference type="Proteomes" id="UP000280598"/>
    </source>
</evidence>
<dbReference type="EMBL" id="QWIS01000084">
    <property type="protein sequence ID" value="RMZ08564.1"/>
    <property type="molecule type" value="Genomic_DNA"/>
</dbReference>
<feature type="compositionally biased region" description="Polar residues" evidence="1">
    <location>
        <begin position="142"/>
        <end position="153"/>
    </location>
</feature>
<proteinExistence type="predicted"/>
<feature type="region of interest" description="Disordered" evidence="1">
    <location>
        <begin position="250"/>
        <end position="271"/>
    </location>
</feature>
<organism evidence="2 3">
    <name type="scientific">Hortaea werneckii</name>
    <name type="common">Black yeast</name>
    <name type="synonym">Cladosporium werneckii</name>
    <dbReference type="NCBI Taxonomy" id="91943"/>
    <lineage>
        <taxon>Eukaryota</taxon>
        <taxon>Fungi</taxon>
        <taxon>Dikarya</taxon>
        <taxon>Ascomycota</taxon>
        <taxon>Pezizomycotina</taxon>
        <taxon>Dothideomycetes</taxon>
        <taxon>Dothideomycetidae</taxon>
        <taxon>Mycosphaerellales</taxon>
        <taxon>Teratosphaeriaceae</taxon>
        <taxon>Hortaea</taxon>
    </lineage>
</organism>
<accession>A0A3M7H5H1</accession>
<comment type="caution">
    <text evidence="2">The sequence shown here is derived from an EMBL/GenBank/DDBJ whole genome shotgun (WGS) entry which is preliminary data.</text>
</comment>
<reference evidence="2 3" key="1">
    <citation type="journal article" date="2018" name="BMC Genomics">
        <title>Genomic evidence for intraspecific hybridization in a clonal and extremely halotolerant yeast.</title>
        <authorList>
            <person name="Gostincar C."/>
            <person name="Stajich J.E."/>
            <person name="Zupancic J."/>
            <person name="Zalar P."/>
            <person name="Gunde-Cimerman N."/>
        </authorList>
    </citation>
    <scope>NUCLEOTIDE SEQUENCE [LARGE SCALE GENOMIC DNA]</scope>
    <source>
        <strain evidence="2 3">EXF-562</strain>
    </source>
</reference>
<dbReference type="Proteomes" id="UP000280598">
    <property type="component" value="Unassembled WGS sequence"/>
</dbReference>
<evidence type="ECO:0000256" key="1">
    <source>
        <dbReference type="SAM" id="MobiDB-lite"/>
    </source>
</evidence>